<dbReference type="Gene3D" id="3.40.50.2000">
    <property type="entry name" value="Glycogen Phosphorylase B"/>
    <property type="match status" value="1"/>
</dbReference>
<reference evidence="1 2" key="1">
    <citation type="submission" date="2020-10" db="EMBL/GenBank/DDBJ databases">
        <title>Janibacter indicus TT2 genome sequence.</title>
        <authorList>
            <person name="Lee K."/>
            <person name="Ganzorig M."/>
        </authorList>
    </citation>
    <scope>NUCLEOTIDE SEQUENCE [LARGE SCALE GENOMIC DNA]</scope>
    <source>
        <strain evidence="1 2">TT2</strain>
    </source>
</reference>
<proteinExistence type="predicted"/>
<gene>
    <name evidence="1" type="ORF">IGS73_12005</name>
</gene>
<dbReference type="Proteomes" id="UP000593998">
    <property type="component" value="Chromosome"/>
</dbReference>
<evidence type="ECO:0000313" key="1">
    <source>
        <dbReference type="EMBL" id="QOK21848.1"/>
    </source>
</evidence>
<accession>A0A7L9IX21</accession>
<dbReference type="SUPFAM" id="SSF53756">
    <property type="entry name" value="UDP-Glycosyltransferase/glycogen phosphorylase"/>
    <property type="match status" value="1"/>
</dbReference>
<dbReference type="EMBL" id="CP062789">
    <property type="protein sequence ID" value="QOK21848.1"/>
    <property type="molecule type" value="Genomic_DNA"/>
</dbReference>
<organism evidence="1 2">
    <name type="scientific">Janibacter indicus</name>
    <dbReference type="NCBI Taxonomy" id="857417"/>
    <lineage>
        <taxon>Bacteria</taxon>
        <taxon>Bacillati</taxon>
        <taxon>Actinomycetota</taxon>
        <taxon>Actinomycetes</taxon>
        <taxon>Micrococcales</taxon>
        <taxon>Intrasporangiaceae</taxon>
        <taxon>Janibacter</taxon>
    </lineage>
</organism>
<evidence type="ECO:0000313" key="2">
    <source>
        <dbReference type="Proteomes" id="UP000593998"/>
    </source>
</evidence>
<protein>
    <recommendedName>
        <fullName evidence="3">Glycosyltransferase family 28 N-terminal domain-containing protein</fullName>
    </recommendedName>
</protein>
<dbReference type="AlphaFoldDB" id="A0A7L9IX21"/>
<evidence type="ECO:0008006" key="3">
    <source>
        <dbReference type="Google" id="ProtNLM"/>
    </source>
</evidence>
<name>A0A7L9IX21_9MICO</name>
<dbReference type="RefSeq" id="WP_192910555.1">
    <property type="nucleotide sequence ID" value="NZ_CP062789.1"/>
</dbReference>
<sequence length="51" mass="5619">MAQAMFGVDGVSHILPSLEILRELVARGHRVSVVNDPHQRELVEDAVQGLE</sequence>